<evidence type="ECO:0000313" key="8">
    <source>
        <dbReference type="EMBL" id="CCO66568.1"/>
    </source>
</evidence>
<dbReference type="AlphaFoldDB" id="K8F2M3"/>
<dbReference type="SMART" id="SM00182">
    <property type="entry name" value="CULLIN"/>
    <property type="match status" value="1"/>
</dbReference>
<dbReference type="InterPro" id="IPR016158">
    <property type="entry name" value="Cullin_homology"/>
</dbReference>
<dbReference type="KEGG" id="bpg:Bathy09g02930"/>
<dbReference type="OrthoDB" id="27073at2759"/>
<dbReference type="Gene3D" id="1.20.1310.10">
    <property type="entry name" value="Cullin Repeats"/>
    <property type="match status" value="3"/>
</dbReference>
<dbReference type="SUPFAM" id="SSF74788">
    <property type="entry name" value="Cullin repeat-like"/>
    <property type="match status" value="2"/>
</dbReference>
<dbReference type="EMBL" id="FO082270">
    <property type="protein sequence ID" value="CCO66568.1"/>
    <property type="molecule type" value="Genomic_DNA"/>
</dbReference>
<dbReference type="PROSITE" id="PS50069">
    <property type="entry name" value="CULLIN_2"/>
    <property type="match status" value="1"/>
</dbReference>
<dbReference type="InterPro" id="IPR016159">
    <property type="entry name" value="Cullin_repeat-like_dom_sf"/>
</dbReference>
<dbReference type="InterPro" id="IPR001373">
    <property type="entry name" value="Cullin_N"/>
</dbReference>
<evidence type="ECO:0000256" key="5">
    <source>
        <dbReference type="RuleBase" id="RU003829"/>
    </source>
</evidence>
<feature type="domain" description="Cullin family profile" evidence="7">
    <location>
        <begin position="627"/>
        <end position="928"/>
    </location>
</feature>
<keyword evidence="2" id="KW-1017">Isopeptide bond</keyword>
<evidence type="ECO:0000256" key="6">
    <source>
        <dbReference type="SAM" id="MobiDB-lite"/>
    </source>
</evidence>
<dbReference type="PANTHER" id="PTHR11932">
    <property type="entry name" value="CULLIN"/>
    <property type="match status" value="1"/>
</dbReference>
<dbReference type="InterPro" id="IPR036317">
    <property type="entry name" value="Cullin_homology_sf"/>
</dbReference>
<evidence type="ECO:0000256" key="2">
    <source>
        <dbReference type="ARBA" id="ARBA00022499"/>
    </source>
</evidence>
<accession>K8F2M3</accession>
<name>K8F2M3_9CHLO</name>
<dbReference type="InterPro" id="IPR045093">
    <property type="entry name" value="Cullin"/>
</dbReference>
<dbReference type="InterPro" id="IPR019559">
    <property type="entry name" value="Cullin_neddylation_domain"/>
</dbReference>
<dbReference type="RefSeq" id="XP_007511008.1">
    <property type="nucleotide sequence ID" value="XM_007510946.1"/>
</dbReference>
<dbReference type="Pfam" id="PF26557">
    <property type="entry name" value="Cullin_AB"/>
    <property type="match status" value="1"/>
</dbReference>
<reference evidence="8 9" key="1">
    <citation type="submission" date="2011-10" db="EMBL/GenBank/DDBJ databases">
        <authorList>
            <person name="Genoscope - CEA"/>
        </authorList>
    </citation>
    <scope>NUCLEOTIDE SEQUENCE [LARGE SCALE GENOMIC DNA]</scope>
    <source>
        <strain evidence="8 9">RCC 1105</strain>
    </source>
</reference>
<dbReference type="GeneID" id="19013800"/>
<comment type="similarity">
    <text evidence="1 4 5">Belongs to the cullin family.</text>
</comment>
<organism evidence="8 9">
    <name type="scientific">Bathycoccus prasinos</name>
    <dbReference type="NCBI Taxonomy" id="41875"/>
    <lineage>
        <taxon>Eukaryota</taxon>
        <taxon>Viridiplantae</taxon>
        <taxon>Chlorophyta</taxon>
        <taxon>Mamiellophyceae</taxon>
        <taxon>Mamiellales</taxon>
        <taxon>Bathycoccaceae</taxon>
        <taxon>Bathycoccus</taxon>
    </lineage>
</organism>
<evidence type="ECO:0000256" key="4">
    <source>
        <dbReference type="PROSITE-ProRule" id="PRU00330"/>
    </source>
</evidence>
<dbReference type="Pfam" id="PF10557">
    <property type="entry name" value="Cullin_Nedd8"/>
    <property type="match status" value="1"/>
</dbReference>
<gene>
    <name evidence="8" type="ORF">Bathy09g02930</name>
</gene>
<dbReference type="Gene3D" id="1.10.10.10">
    <property type="entry name" value="Winged helix-like DNA-binding domain superfamily/Winged helix DNA-binding domain"/>
    <property type="match status" value="1"/>
</dbReference>
<dbReference type="STRING" id="41875.K8F2M3"/>
<evidence type="ECO:0000256" key="3">
    <source>
        <dbReference type="ARBA" id="ARBA00022843"/>
    </source>
</evidence>
<dbReference type="InterPro" id="IPR036390">
    <property type="entry name" value="WH_DNA-bd_sf"/>
</dbReference>
<dbReference type="SUPFAM" id="SSF46785">
    <property type="entry name" value="Winged helix' DNA-binding domain"/>
    <property type="match status" value="1"/>
</dbReference>
<dbReference type="GO" id="GO:0031625">
    <property type="term" value="F:ubiquitin protein ligase binding"/>
    <property type="evidence" value="ECO:0007669"/>
    <property type="project" value="InterPro"/>
</dbReference>
<dbReference type="Pfam" id="PF00888">
    <property type="entry name" value="Cullin"/>
    <property type="match status" value="1"/>
</dbReference>
<keyword evidence="9" id="KW-1185">Reference proteome</keyword>
<feature type="region of interest" description="Disordered" evidence="6">
    <location>
        <begin position="202"/>
        <end position="235"/>
    </location>
</feature>
<feature type="compositionally biased region" description="Basic and acidic residues" evidence="6">
    <location>
        <begin position="1"/>
        <end position="17"/>
    </location>
</feature>
<evidence type="ECO:0000313" key="9">
    <source>
        <dbReference type="Proteomes" id="UP000198341"/>
    </source>
</evidence>
<dbReference type="InterPro" id="IPR036388">
    <property type="entry name" value="WH-like_DNA-bd_sf"/>
</dbReference>
<evidence type="ECO:0000259" key="7">
    <source>
        <dbReference type="PROSITE" id="PS50069"/>
    </source>
</evidence>
<protein>
    <recommendedName>
        <fullName evidence="7">Cullin family profile domain-containing protein</fullName>
    </recommendedName>
</protein>
<dbReference type="SMART" id="SM00884">
    <property type="entry name" value="Cullin_Nedd8"/>
    <property type="match status" value="1"/>
</dbReference>
<keyword evidence="3" id="KW-0832">Ubl conjugation</keyword>
<dbReference type="Gene3D" id="3.30.230.130">
    <property type="entry name" value="Cullin, Chain C, Domain 2"/>
    <property type="match status" value="1"/>
</dbReference>
<dbReference type="eggNOG" id="KOG2166">
    <property type="taxonomic scope" value="Eukaryota"/>
</dbReference>
<sequence>MRKTVDTKHERENEHDVPSSSLGGGGGLRGGSMMKKQKHYAATTKTTTKMMSNNTPFSTLPYYKHLPPLHNQDEWEKEWEQLRAAIQCVFENATKHLSFEELSNVVYRMVLSGSSTTRFMREKLKKELRKRAWMIKEELKRMERTTFASGGEGDYGGGYEEEEEEKSALAFLEAMIRKWSEFEQQVEVIRDVFMHMERKKLDDGDAANGSGGSYAGRGAPATTPAQRRENEKKKKKLGVRSLGREIFSQNMFGIPSKIDLDDEKYALEARKSTITAHLQACVKMLLDRERREMQRRIMEYEKTEEAENAPVSLIADDENDDENIVDDDVERREVMVAASAAAARAAKSNENEESASTKRRSVIKRTAEMFWTLSARASECGYEDIYENIIASESVLQADEVYTTYTLSIAESARDCSQYLRRCKTLLRHEKYLVADTMASKSDTAKRIIRTIQTAMFGIKSQAREHAFVRGFFALMINDDMNMNPQDDLDLRSHEELVVVDGVTTTAMIPQTTSTNNNNNNNNASTRVMNLSDEVRYADVRLAYDLFAKLTNEDGLDTLRSALYVRVEELGNAIVVANEKNPIEFVRATILLKNKTDMVIKKGFRGDKTFTNRAYAAFEHFLNENKRSSEFLSLYLDHYLRGNLSVEDMEVEDDQKKTTTTQQIWKEAGKATIVTTSDAAIDACIAIFRFLREKDTFEMYYQLHLSKRLLASKAVSDDHSERDVVSKLKLECGYQYAQKVEVMLNDASLSKAITRKFNELVEHSQRGGDYNTRSRLITTDYIGKDTGNVHPDVILGGRKMMRDERFFEVTRKTELGVKVLTTGSWPLTKLSKLKFPKNLPRTCQDMQKLFVNHYEANYGARRIAWRPDCGTAELRVQFNSGEKLLIVSTMQMCILEIFNDHEAVSLRQISKILDVEYDACIKALHSMVFSKEKNVLLRNKKTSMSQTNNNNNNEVTSMDIGNEGRISKDDIFMFNDNFESKHYRIKIASVSTSKKETVEEAKRTAEIIHEDRKPEIEAAIVRVLKAKRKVEHNALIAEVAVALRSRFKVDVGETKRRIERLIELEYVARDDEDRKIYRYLC</sequence>
<dbReference type="InterPro" id="IPR059120">
    <property type="entry name" value="Cullin-like_AB"/>
</dbReference>
<evidence type="ECO:0000256" key="1">
    <source>
        <dbReference type="ARBA" id="ARBA00006019"/>
    </source>
</evidence>
<dbReference type="SUPFAM" id="SSF75632">
    <property type="entry name" value="Cullin homology domain"/>
    <property type="match status" value="1"/>
</dbReference>
<dbReference type="FunFam" id="1.10.10.10:FF:000014">
    <property type="entry name" value="Cullin 1"/>
    <property type="match status" value="1"/>
</dbReference>
<proteinExistence type="inferred from homology"/>
<dbReference type="GO" id="GO:0006511">
    <property type="term" value="P:ubiquitin-dependent protein catabolic process"/>
    <property type="evidence" value="ECO:0007669"/>
    <property type="project" value="InterPro"/>
</dbReference>
<feature type="region of interest" description="Disordered" evidence="6">
    <location>
        <begin position="1"/>
        <end position="39"/>
    </location>
</feature>
<dbReference type="Proteomes" id="UP000198341">
    <property type="component" value="Chromosome 9"/>
</dbReference>